<proteinExistence type="inferred from homology"/>
<name>A0A5E8B1H4_9ASCO</name>
<dbReference type="InterPro" id="IPR036424">
    <property type="entry name" value="UPP_synth-like_sf"/>
</dbReference>
<keyword evidence="14" id="KW-1185">Reference proteome</keyword>
<dbReference type="CDD" id="cd00475">
    <property type="entry name" value="Cis_IPPS"/>
    <property type="match status" value="1"/>
</dbReference>
<dbReference type="GO" id="GO:0005789">
    <property type="term" value="C:endoplasmic reticulum membrane"/>
    <property type="evidence" value="ECO:0007669"/>
    <property type="project" value="UniProtKB-SubCell"/>
</dbReference>
<comment type="pathway">
    <text evidence="3">Protein modification; protein glycosylation.</text>
</comment>
<evidence type="ECO:0000256" key="6">
    <source>
        <dbReference type="ARBA" id="ARBA00022824"/>
    </source>
</evidence>
<evidence type="ECO:0000256" key="10">
    <source>
        <dbReference type="ARBA" id="ARBA00058504"/>
    </source>
</evidence>
<dbReference type="GeneID" id="43579466"/>
<dbReference type="NCBIfam" id="TIGR00055">
    <property type="entry name" value="uppS"/>
    <property type="match status" value="1"/>
</dbReference>
<dbReference type="PANTHER" id="PTHR10291:SF43">
    <property type="entry name" value="DEHYDRODOLICHYL DIPHOSPHATE SYNTHASE COMPLEX SUBUNIT DHDDS"/>
    <property type="match status" value="1"/>
</dbReference>
<evidence type="ECO:0000313" key="14">
    <source>
        <dbReference type="Proteomes" id="UP000398389"/>
    </source>
</evidence>
<evidence type="ECO:0000256" key="12">
    <source>
        <dbReference type="RuleBase" id="RU363018"/>
    </source>
</evidence>
<keyword evidence="7" id="KW-0460">Magnesium</keyword>
<dbReference type="AlphaFoldDB" id="A0A5E8B1H4"/>
<dbReference type="HAMAP" id="MF_01139">
    <property type="entry name" value="ISPT"/>
    <property type="match status" value="1"/>
</dbReference>
<evidence type="ECO:0000256" key="2">
    <source>
        <dbReference type="ARBA" id="ARBA00004406"/>
    </source>
</evidence>
<dbReference type="Pfam" id="PF01255">
    <property type="entry name" value="Prenyltransf"/>
    <property type="match status" value="1"/>
</dbReference>
<dbReference type="EC" id="2.5.1.-" evidence="12"/>
<evidence type="ECO:0000256" key="4">
    <source>
        <dbReference type="ARBA" id="ARBA00005432"/>
    </source>
</evidence>
<accession>A0A5E8B1H4</accession>
<keyword evidence="5 12" id="KW-0808">Transferase</keyword>
<keyword evidence="6" id="KW-0256">Endoplasmic reticulum</keyword>
<dbReference type="GO" id="GO:0016094">
    <property type="term" value="P:polyprenol biosynthetic process"/>
    <property type="evidence" value="ECO:0007669"/>
    <property type="project" value="TreeGrafter"/>
</dbReference>
<dbReference type="Proteomes" id="UP000398389">
    <property type="component" value="Unassembled WGS sequence"/>
</dbReference>
<gene>
    <name evidence="13" type="ORF">SAPINGB_P000643</name>
</gene>
<sequence>MPSSRDSWIYSFPGSQYVQHLGKEAMANILKAGRVPRHIAFVMDGNRRYAKLHNQETREGHNAGFESLSQILELCYNLGVECVTIFAFSIENFKRSPYEVNNLMELTKARLEQICERGDLAEQYGIRVKILGDTKLLRPDVLEVIERTTKITENNSKAVLNVCFPYTARNDIAMAVQRTVSLAERGKLDPNDISEETLEDNMYMAGTPKLDILVRTSGVARLSDFMLWQAHESGTMIDFIPTLWPEFSPWDMFWIIIKWGYMYNQYHKQ</sequence>
<dbReference type="GO" id="GO:0045547">
    <property type="term" value="F:ditrans,polycis-polyprenyl diphosphate synthase [(2E,6E)-farnesyl diphosphate specific] activity"/>
    <property type="evidence" value="ECO:0007669"/>
    <property type="project" value="UniProtKB-EC"/>
</dbReference>
<evidence type="ECO:0000256" key="9">
    <source>
        <dbReference type="ARBA" id="ARBA00047353"/>
    </source>
</evidence>
<evidence type="ECO:0000256" key="1">
    <source>
        <dbReference type="ARBA" id="ARBA00001946"/>
    </source>
</evidence>
<dbReference type="RefSeq" id="XP_031851257.1">
    <property type="nucleotide sequence ID" value="XM_031995366.1"/>
</dbReference>
<dbReference type="SUPFAM" id="SSF64005">
    <property type="entry name" value="Undecaprenyl diphosphate synthase"/>
    <property type="match status" value="1"/>
</dbReference>
<dbReference type="FunFam" id="3.40.1180.10:FF:000002">
    <property type="entry name" value="Alkyl transferase"/>
    <property type="match status" value="1"/>
</dbReference>
<dbReference type="InterPro" id="IPR018520">
    <property type="entry name" value="UPP_synth-like_CS"/>
</dbReference>
<comment type="similarity">
    <text evidence="4 12">Belongs to the UPP synthase family.</text>
</comment>
<keyword evidence="8" id="KW-0472">Membrane</keyword>
<dbReference type="GO" id="GO:1904423">
    <property type="term" value="C:dehydrodolichyl diphosphate synthase complex"/>
    <property type="evidence" value="ECO:0007669"/>
    <property type="project" value="TreeGrafter"/>
</dbReference>
<dbReference type="PANTHER" id="PTHR10291">
    <property type="entry name" value="DEHYDRODOLICHYL DIPHOSPHATE SYNTHASE FAMILY MEMBER"/>
    <property type="match status" value="1"/>
</dbReference>
<dbReference type="Gene3D" id="3.40.1180.10">
    <property type="entry name" value="Decaprenyl diphosphate synthase-like"/>
    <property type="match status" value="1"/>
</dbReference>
<dbReference type="PROSITE" id="PS01066">
    <property type="entry name" value="UPP_SYNTHASE"/>
    <property type="match status" value="1"/>
</dbReference>
<evidence type="ECO:0000256" key="8">
    <source>
        <dbReference type="ARBA" id="ARBA00023136"/>
    </source>
</evidence>
<reference evidence="13 14" key="1">
    <citation type="submission" date="2019-09" db="EMBL/GenBank/DDBJ databases">
        <authorList>
            <person name="Brejova B."/>
        </authorList>
    </citation>
    <scope>NUCLEOTIDE SEQUENCE [LARGE SCALE GENOMIC DNA]</scope>
</reference>
<comment type="subcellular location">
    <subcellularLocation>
        <location evidence="2">Endoplasmic reticulum membrane</location>
        <topology evidence="2">Peripheral membrane protein</topology>
    </subcellularLocation>
</comment>
<dbReference type="OrthoDB" id="4173905at2759"/>
<dbReference type="InterPro" id="IPR001441">
    <property type="entry name" value="UPP_synth-like"/>
</dbReference>
<comment type="function">
    <text evidence="10">With NUS1, forms the dehydrodolichyl diphosphate synthase (DDS) complex, an essential component of the dolichol monophosphate (Dol-P) biosynthetic machinery. Adds multiple copies of isopentenyl pyrophosphate (IPP) to farnesyl pyrophosphate (FPP) to produce dehydrodolichyl diphosphate (Dedol-PP), a precursor of dolichol which is utilized as a sugar carrier in protein glycosylation in the endoplasmic reticulum (ER).</text>
</comment>
<evidence type="ECO:0000256" key="5">
    <source>
        <dbReference type="ARBA" id="ARBA00022679"/>
    </source>
</evidence>
<comment type="subunit">
    <text evidence="11">Forms an active dehydrodolichyl diphosphate synthase complex with NUS1.</text>
</comment>
<protein>
    <recommendedName>
        <fullName evidence="12">Alkyl transferase</fullName>
        <ecNumber evidence="12">2.5.1.-</ecNumber>
    </recommendedName>
</protein>
<evidence type="ECO:0000313" key="13">
    <source>
        <dbReference type="EMBL" id="VVT45117.1"/>
    </source>
</evidence>
<organism evidence="13 14">
    <name type="scientific">Magnusiomyces paraingens</name>
    <dbReference type="NCBI Taxonomy" id="2606893"/>
    <lineage>
        <taxon>Eukaryota</taxon>
        <taxon>Fungi</taxon>
        <taxon>Dikarya</taxon>
        <taxon>Ascomycota</taxon>
        <taxon>Saccharomycotina</taxon>
        <taxon>Dipodascomycetes</taxon>
        <taxon>Dipodascales</taxon>
        <taxon>Dipodascaceae</taxon>
        <taxon>Magnusiomyces</taxon>
    </lineage>
</organism>
<dbReference type="EMBL" id="CABVLU010000001">
    <property type="protein sequence ID" value="VVT45117.1"/>
    <property type="molecule type" value="Genomic_DNA"/>
</dbReference>
<comment type="cofactor">
    <cofactor evidence="1">
        <name>Mg(2+)</name>
        <dbReference type="ChEBI" id="CHEBI:18420"/>
    </cofactor>
</comment>
<evidence type="ECO:0000256" key="11">
    <source>
        <dbReference type="ARBA" id="ARBA00064670"/>
    </source>
</evidence>
<dbReference type="GO" id="GO:0005811">
    <property type="term" value="C:lipid droplet"/>
    <property type="evidence" value="ECO:0007669"/>
    <property type="project" value="TreeGrafter"/>
</dbReference>
<evidence type="ECO:0000256" key="7">
    <source>
        <dbReference type="ARBA" id="ARBA00022842"/>
    </source>
</evidence>
<comment type="catalytic activity">
    <reaction evidence="9">
        <text>n isopentenyl diphosphate + (2E,6E)-farnesyl diphosphate = a di-trans,poly-cis-polyprenyl diphosphate + n diphosphate</text>
        <dbReference type="Rhea" id="RHEA:53008"/>
        <dbReference type="Rhea" id="RHEA-COMP:19494"/>
        <dbReference type="ChEBI" id="CHEBI:33019"/>
        <dbReference type="ChEBI" id="CHEBI:128769"/>
        <dbReference type="ChEBI" id="CHEBI:136960"/>
        <dbReference type="ChEBI" id="CHEBI:175763"/>
        <dbReference type="EC" id="2.5.1.87"/>
    </reaction>
</comment>
<evidence type="ECO:0000256" key="3">
    <source>
        <dbReference type="ARBA" id="ARBA00004922"/>
    </source>
</evidence>